<dbReference type="AlphaFoldDB" id="A0A971CYQ3"/>
<dbReference type="InterPro" id="IPR048834">
    <property type="entry name" value="SpaA_pre-album"/>
</dbReference>
<keyword evidence="4" id="KW-0472">Membrane</keyword>
<reference evidence="7" key="2">
    <citation type="submission" date="2020-01" db="EMBL/GenBank/DDBJ databases">
        <authorList>
            <person name="Campanaro S."/>
        </authorList>
    </citation>
    <scope>NUCLEOTIDE SEQUENCE</scope>
    <source>
        <strain evidence="7">AS01afH2WH_6</strain>
    </source>
</reference>
<keyword evidence="4" id="KW-0812">Transmembrane</keyword>
<feature type="transmembrane region" description="Helical" evidence="4">
    <location>
        <begin position="699"/>
        <end position="720"/>
    </location>
</feature>
<feature type="domain" description="SpaA-like prealbumin fold" evidence="5">
    <location>
        <begin position="356"/>
        <end position="455"/>
    </location>
</feature>
<gene>
    <name evidence="7" type="ORF">GXW98_03545</name>
</gene>
<dbReference type="PANTHER" id="PTHR36108:SF13">
    <property type="entry name" value="COLOSSIN-B-RELATED"/>
    <property type="match status" value="1"/>
</dbReference>
<dbReference type="Pfam" id="PF20674">
    <property type="entry name" value="SpaA_3"/>
    <property type="match status" value="1"/>
</dbReference>
<evidence type="ECO:0000256" key="3">
    <source>
        <dbReference type="ARBA" id="ARBA00022729"/>
    </source>
</evidence>
<keyword evidence="2" id="KW-0964">Secreted</keyword>
<keyword evidence="3" id="KW-0732">Signal</keyword>
<dbReference type="EMBL" id="JAAXZR010000015">
    <property type="protein sequence ID" value="NLT79346.1"/>
    <property type="molecule type" value="Genomic_DNA"/>
</dbReference>
<dbReference type="Gene3D" id="2.40.10.500">
    <property type="match status" value="1"/>
</dbReference>
<sequence>MSTMPAWGSSYSDVNGLGIGSEGAVAYAYVRAGSGASNISTLLQYTAGSGQWSEVPNSRYNTGLSGALVTGAVNLANGNYLFGGFQTIGGSIVFQLYEYSVSTGSYLNLGYFNTGETSGRSNGDMAFDSAGNLYVVRSGDTTSIYTVSAGELKSAENAHNGGREINAQKSTSGTISLQNVNGIAFDADGTIYLGNGTQLAHYNPTTWQQIGNSLTSSLGSSTDLASCNSPSTLTVKKNLPGGRAATSDQFRLSVSQSSGEISSAVTSGQSTGIQQAQVGPIVAVAGQSYTFGESMAPGSSSSTDAYQSSWQCVNENDGSVTSRGNGVSGSVTIPPAAGKGAAITCTVTNTAKKDGGISWSKVDSTDATKVLAGSVWELTGPTAGDSSTRKVEDCVAAAASSCTGLDKDPAAGKFLVNGLVWGTYSLKETAAPAGYELSDQVHEVVVNTSTTIEVGAIGNTAVPRASLTMKKTILSTTGERSPGVDWSMNASLSTKSPAGTALLGTVTKKTAANGSVADAWPITFSEVSQSVVVSVGEIQQQGYEFSSGSCVVTAADGTTSTVPLTGTSGDVTGITPGSSTSCELVNKQLTGTATWSKTADDGHPLQGSVWTLTFPDGHTQDITGDKQGRFSAGNLPWGQFTLVEKEAPAGYKVDDTKHTFTIDATHLNVSAIDSQSGVAVNAKQDVPGLPMTGGTSTDMFMILGAALLILAAAFGGWYVLSNRRHARHQSGARH</sequence>
<evidence type="ECO:0000259" key="6">
    <source>
        <dbReference type="Pfam" id="PF20674"/>
    </source>
</evidence>
<comment type="caution">
    <text evidence="7">The sequence shown here is derived from an EMBL/GenBank/DDBJ whole genome shotgun (WGS) entry which is preliminary data.</text>
</comment>
<evidence type="ECO:0000256" key="4">
    <source>
        <dbReference type="SAM" id="Phobius"/>
    </source>
</evidence>
<dbReference type="PANTHER" id="PTHR36108">
    <property type="entry name" value="COLOSSIN-B-RELATED"/>
    <property type="match status" value="1"/>
</dbReference>
<dbReference type="SUPFAM" id="SSF63829">
    <property type="entry name" value="Calcium-dependent phosphotriesterase"/>
    <property type="match status" value="1"/>
</dbReference>
<reference evidence="7" key="1">
    <citation type="journal article" date="2020" name="Biotechnol. Biofuels">
        <title>New insights from the biogas microbiome by comprehensive genome-resolved metagenomics of nearly 1600 species originating from multiple anaerobic digesters.</title>
        <authorList>
            <person name="Campanaro S."/>
            <person name="Treu L."/>
            <person name="Rodriguez-R L.M."/>
            <person name="Kovalovszki A."/>
            <person name="Ziels R.M."/>
            <person name="Maus I."/>
            <person name="Zhu X."/>
            <person name="Kougias P.G."/>
            <person name="Basile A."/>
            <person name="Luo G."/>
            <person name="Schluter A."/>
            <person name="Konstantinidis K.T."/>
            <person name="Angelidaki I."/>
        </authorList>
    </citation>
    <scope>NUCLEOTIDE SEQUENCE</scope>
    <source>
        <strain evidence="7">AS01afH2WH_6</strain>
    </source>
</reference>
<dbReference type="Pfam" id="PF17802">
    <property type="entry name" value="SpaA"/>
    <property type="match status" value="2"/>
</dbReference>
<feature type="domain" description="SpaA-like prealbumin fold" evidence="5">
    <location>
        <begin position="592"/>
        <end position="668"/>
    </location>
</feature>
<accession>A0A971CYQ3</accession>
<dbReference type="GO" id="GO:0005975">
    <property type="term" value="P:carbohydrate metabolic process"/>
    <property type="evidence" value="ECO:0007669"/>
    <property type="project" value="UniProtKB-ARBA"/>
</dbReference>
<organism evidence="7 8">
    <name type="scientific">Bifidobacterium crudilactis</name>
    <dbReference type="NCBI Taxonomy" id="327277"/>
    <lineage>
        <taxon>Bacteria</taxon>
        <taxon>Bacillati</taxon>
        <taxon>Actinomycetota</taxon>
        <taxon>Actinomycetes</taxon>
        <taxon>Bifidobacteriales</taxon>
        <taxon>Bifidobacteriaceae</taxon>
        <taxon>Bifidobacterium</taxon>
    </lineage>
</organism>
<evidence type="ECO:0000256" key="2">
    <source>
        <dbReference type="ARBA" id="ARBA00022525"/>
    </source>
</evidence>
<evidence type="ECO:0000313" key="8">
    <source>
        <dbReference type="Proteomes" id="UP000767327"/>
    </source>
</evidence>
<feature type="domain" description="SpaA-like prealbumin fold" evidence="6">
    <location>
        <begin position="232"/>
        <end position="351"/>
    </location>
</feature>
<dbReference type="NCBIfam" id="TIGR01167">
    <property type="entry name" value="LPXTG_anchor"/>
    <property type="match status" value="1"/>
</dbReference>
<evidence type="ECO:0000313" key="7">
    <source>
        <dbReference type="EMBL" id="NLT79346.1"/>
    </source>
</evidence>
<dbReference type="InterPro" id="IPR041033">
    <property type="entry name" value="SpaA_PFL_dom_1"/>
</dbReference>
<name>A0A971CYQ3_9BIFI</name>
<keyword evidence="4" id="KW-1133">Transmembrane helix</keyword>
<protein>
    <submittedName>
        <fullName evidence="7">LPXTG cell wall anchor domain-containing protein</fullName>
    </submittedName>
</protein>
<dbReference type="SUPFAM" id="SSF49478">
    <property type="entry name" value="Cna protein B-type domain"/>
    <property type="match status" value="1"/>
</dbReference>
<dbReference type="Proteomes" id="UP000767327">
    <property type="component" value="Unassembled WGS sequence"/>
</dbReference>
<evidence type="ECO:0000259" key="5">
    <source>
        <dbReference type="Pfam" id="PF17802"/>
    </source>
</evidence>
<proteinExistence type="inferred from homology"/>
<dbReference type="Gene3D" id="2.60.40.10">
    <property type="entry name" value="Immunoglobulins"/>
    <property type="match status" value="2"/>
</dbReference>
<dbReference type="InterPro" id="IPR013783">
    <property type="entry name" value="Ig-like_fold"/>
</dbReference>
<evidence type="ECO:0000256" key="1">
    <source>
        <dbReference type="ARBA" id="ARBA00007257"/>
    </source>
</evidence>
<comment type="similarity">
    <text evidence="1">Belongs to the serine-aspartate repeat-containing protein (SDr) family.</text>
</comment>